<dbReference type="InterPro" id="IPR031338">
    <property type="entry name" value="KDPG/KHG_AS_2"/>
</dbReference>
<keyword evidence="6 9" id="KW-0456">Lyase</keyword>
<dbReference type="NCBIfam" id="NF004325">
    <property type="entry name" value="PRK05718.1"/>
    <property type="match status" value="1"/>
</dbReference>
<name>A0A6N7QPS9_9GAMM</name>
<sequence>MDTIEKFLNQVPVVPVLSITDQKVAVPLAQALVAGGLPVLEITLRTPVALASAQAIAKAVPEAIVGVGTCVKPNQVQAAADVGAQFIVTPGTTDRLMAAAHAARMPLLPGVSTASEIIRAQEGGYTVLKFFPAQAAGGLNALKAFAGPFPDVLFCPTGWISRDNASEYLKQNNVICVGGSWFSPAESVHACDWQAIQRLAEAASTLK</sequence>
<dbReference type="PANTHER" id="PTHR30246:SF1">
    <property type="entry name" value="2-DEHYDRO-3-DEOXY-6-PHOSPHOGALACTONATE ALDOLASE-RELATED"/>
    <property type="match status" value="1"/>
</dbReference>
<comment type="pathway">
    <text evidence="2">Carbohydrate acid metabolism; 2-dehydro-3-deoxy-D-gluconate degradation; D-glyceraldehyde 3-phosphate and pyruvate from 2-dehydro-3-deoxy-D-gluconate: step 2/2.</text>
</comment>
<evidence type="ECO:0000256" key="5">
    <source>
        <dbReference type="ARBA" id="ARBA00013063"/>
    </source>
</evidence>
<evidence type="ECO:0000313" key="9">
    <source>
        <dbReference type="EMBL" id="MRH77383.1"/>
    </source>
</evidence>
<dbReference type="PANTHER" id="PTHR30246">
    <property type="entry name" value="2-KETO-3-DEOXY-6-PHOSPHOGLUCONATE ALDOLASE"/>
    <property type="match status" value="1"/>
</dbReference>
<proteinExistence type="inferred from homology"/>
<dbReference type="InterPro" id="IPR000887">
    <property type="entry name" value="Aldlse_KDPG_KHG"/>
</dbReference>
<evidence type="ECO:0000256" key="8">
    <source>
        <dbReference type="ARBA" id="ARBA00023277"/>
    </source>
</evidence>
<dbReference type="Gene3D" id="3.20.20.70">
    <property type="entry name" value="Aldolase class I"/>
    <property type="match status" value="1"/>
</dbReference>
<reference evidence="9 10" key="1">
    <citation type="submission" date="2019-11" db="EMBL/GenBank/DDBJ databases">
        <authorList>
            <person name="Zhang X.Y."/>
        </authorList>
    </citation>
    <scope>NUCLEOTIDE SEQUENCE [LARGE SCALE GENOMIC DNA]</scope>
    <source>
        <strain evidence="9 10">C176</strain>
    </source>
</reference>
<keyword evidence="7" id="KW-0704">Schiff base</keyword>
<evidence type="ECO:0000256" key="6">
    <source>
        <dbReference type="ARBA" id="ARBA00023239"/>
    </source>
</evidence>
<evidence type="ECO:0000313" key="10">
    <source>
        <dbReference type="Proteomes" id="UP000433788"/>
    </source>
</evidence>
<protein>
    <recommendedName>
        <fullName evidence="5">2-dehydro-3-deoxy-phosphogluconate aldolase</fullName>
        <ecNumber evidence="5">4.1.2.14</ecNumber>
    </recommendedName>
</protein>
<organism evidence="9 10">
    <name type="scientific">Spiribacter salilacus</name>
    <dbReference type="NCBI Taxonomy" id="2664894"/>
    <lineage>
        <taxon>Bacteria</taxon>
        <taxon>Pseudomonadati</taxon>
        <taxon>Pseudomonadota</taxon>
        <taxon>Gammaproteobacteria</taxon>
        <taxon>Chromatiales</taxon>
        <taxon>Ectothiorhodospiraceae</taxon>
        <taxon>Spiribacter</taxon>
    </lineage>
</organism>
<keyword evidence="10" id="KW-1185">Reference proteome</keyword>
<dbReference type="SUPFAM" id="SSF51569">
    <property type="entry name" value="Aldolase"/>
    <property type="match status" value="1"/>
</dbReference>
<dbReference type="PROSITE" id="PS00160">
    <property type="entry name" value="ALDOLASE_KDPG_KHG_2"/>
    <property type="match status" value="1"/>
</dbReference>
<dbReference type="Proteomes" id="UP000433788">
    <property type="component" value="Unassembled WGS sequence"/>
</dbReference>
<keyword evidence="8" id="KW-0119">Carbohydrate metabolism</keyword>
<evidence type="ECO:0000256" key="4">
    <source>
        <dbReference type="ARBA" id="ARBA00011233"/>
    </source>
</evidence>
<dbReference type="CDD" id="cd00452">
    <property type="entry name" value="KDPG_aldolase"/>
    <property type="match status" value="1"/>
</dbReference>
<comment type="similarity">
    <text evidence="3">Belongs to the KHG/KDPG aldolase family.</text>
</comment>
<dbReference type="PROSITE" id="PS00159">
    <property type="entry name" value="ALDOLASE_KDPG_KHG_1"/>
    <property type="match status" value="1"/>
</dbReference>
<evidence type="ECO:0000256" key="3">
    <source>
        <dbReference type="ARBA" id="ARBA00006906"/>
    </source>
</evidence>
<comment type="subunit">
    <text evidence="4">Homotrimer.</text>
</comment>
<dbReference type="GO" id="GO:0008675">
    <property type="term" value="F:2-dehydro-3-deoxy-phosphogluconate aldolase activity"/>
    <property type="evidence" value="ECO:0007669"/>
    <property type="project" value="UniProtKB-EC"/>
</dbReference>
<evidence type="ECO:0000256" key="2">
    <source>
        <dbReference type="ARBA" id="ARBA00004736"/>
    </source>
</evidence>
<evidence type="ECO:0000256" key="7">
    <source>
        <dbReference type="ARBA" id="ARBA00023270"/>
    </source>
</evidence>
<evidence type="ECO:0000256" key="1">
    <source>
        <dbReference type="ARBA" id="ARBA00000654"/>
    </source>
</evidence>
<dbReference type="AlphaFoldDB" id="A0A6N7QPS9"/>
<dbReference type="NCBIfam" id="TIGR01182">
    <property type="entry name" value="eda"/>
    <property type="match status" value="1"/>
</dbReference>
<gene>
    <name evidence="9" type="primary">eda</name>
    <name evidence="9" type="ORF">GH984_01480</name>
</gene>
<dbReference type="InterPro" id="IPR013785">
    <property type="entry name" value="Aldolase_TIM"/>
</dbReference>
<dbReference type="EC" id="4.1.2.14" evidence="5"/>
<comment type="catalytic activity">
    <reaction evidence="1">
        <text>2-dehydro-3-deoxy-6-phospho-D-gluconate = D-glyceraldehyde 3-phosphate + pyruvate</text>
        <dbReference type="Rhea" id="RHEA:17089"/>
        <dbReference type="ChEBI" id="CHEBI:15361"/>
        <dbReference type="ChEBI" id="CHEBI:57569"/>
        <dbReference type="ChEBI" id="CHEBI:59776"/>
        <dbReference type="EC" id="4.1.2.14"/>
    </reaction>
</comment>
<dbReference type="EMBL" id="WJPP01000001">
    <property type="protein sequence ID" value="MRH77383.1"/>
    <property type="molecule type" value="Genomic_DNA"/>
</dbReference>
<dbReference type="Pfam" id="PF01081">
    <property type="entry name" value="Aldolase"/>
    <property type="match status" value="1"/>
</dbReference>
<accession>A0A6N7QPS9</accession>
<dbReference type="InterPro" id="IPR031337">
    <property type="entry name" value="KDPG/KHG_AS_1"/>
</dbReference>
<comment type="caution">
    <text evidence="9">The sequence shown here is derived from an EMBL/GenBank/DDBJ whole genome shotgun (WGS) entry which is preliminary data.</text>
</comment>
<dbReference type="RefSeq" id="WP_153718436.1">
    <property type="nucleotide sequence ID" value="NZ_WJPP01000001.1"/>
</dbReference>